<dbReference type="Proteomes" id="UP000261480">
    <property type="component" value="Unplaced"/>
</dbReference>
<reference evidence="3" key="2">
    <citation type="submission" date="2025-09" db="UniProtKB">
        <authorList>
            <consortium name="Ensembl"/>
        </authorList>
    </citation>
    <scope>IDENTIFICATION</scope>
</reference>
<evidence type="ECO:0000259" key="2">
    <source>
        <dbReference type="Pfam" id="PF13843"/>
    </source>
</evidence>
<evidence type="ECO:0000313" key="4">
    <source>
        <dbReference type="Proteomes" id="UP000261480"/>
    </source>
</evidence>
<dbReference type="Pfam" id="PF13843">
    <property type="entry name" value="DDE_Tnp_1_7"/>
    <property type="match status" value="1"/>
</dbReference>
<sequence length="626" mass="72301">LAKITSSAMAQQKKMSDVEALEEIFKSDSELKDSSDSCWDSEEEEDLDKAERIDLDEEYVPPVHQPSAWRGRAPATKRKTTMLKAARKRQKASTLEQHHQGQDVWHTAEEPDMEPECPRFSPSKTPGPQIDATRTWSPLNLFKLFFSATTIQQIINNTNKNAERLVSAGKNFKWSPLTEKDFYTFLAIIIFSGLVNVPSKPDLWRTKWPYNFPFPRSSMARDRFEAISWSLHLSDIKEDEDNEKKRGTPGYDRLLKVRPLYDQIRVACKSAFQPSKEICIDERMVASKAQITFKEFMKDKPTRFGYKLYALADSRTGYTWNFFIYQGKSAIVREEDLSTKSVMDLLDFPLLGKGYHLYVDNFYTSPYLFQKLVSNHTAACGTIRQNRVGFPKTTENNLPKNALRGEMRWMRKDGLLFVRWKDTKELTICSTFHRAFSGQTVQRRVKEAGQWVLKDITVPDSVKDYNQFMGGVDLSNALLQDYSVRNKTMKWYKTFFYHFIDISVVNSFILFKMLAIKRGEIPISQRHFREKLMEELIQAPKAAAASAQPRAFPECSIPRFFGGTADKRRTCVWCKKNGSVKKTPLYCPKCEVALCLLPGRNCFEDYHKNLKCIGDTDSISHRNVTR</sequence>
<dbReference type="AlphaFoldDB" id="A0A3B3XWT2"/>
<dbReference type="PANTHER" id="PTHR46599:SF3">
    <property type="entry name" value="PIGGYBAC TRANSPOSABLE ELEMENT-DERIVED PROTEIN 4"/>
    <property type="match status" value="1"/>
</dbReference>
<dbReference type="CDD" id="cd19757">
    <property type="entry name" value="Bbox1"/>
    <property type="match status" value="1"/>
</dbReference>
<dbReference type="PANTHER" id="PTHR46599">
    <property type="entry name" value="PIGGYBAC TRANSPOSABLE ELEMENT-DERIVED PROTEIN 4"/>
    <property type="match status" value="1"/>
</dbReference>
<feature type="region of interest" description="Disordered" evidence="1">
    <location>
        <begin position="27"/>
        <end position="50"/>
    </location>
</feature>
<evidence type="ECO:0000256" key="1">
    <source>
        <dbReference type="SAM" id="MobiDB-lite"/>
    </source>
</evidence>
<name>A0A3B3XWT2_9TELE</name>
<dbReference type="Ensembl" id="ENSPMET00000028899.1">
    <property type="protein sequence ID" value="ENSPMEP00000019506.1"/>
    <property type="gene ID" value="ENSPMEG00000022512.1"/>
</dbReference>
<organism evidence="3 4">
    <name type="scientific">Poecilia mexicana</name>
    <dbReference type="NCBI Taxonomy" id="48701"/>
    <lineage>
        <taxon>Eukaryota</taxon>
        <taxon>Metazoa</taxon>
        <taxon>Chordata</taxon>
        <taxon>Craniata</taxon>
        <taxon>Vertebrata</taxon>
        <taxon>Euteleostomi</taxon>
        <taxon>Actinopterygii</taxon>
        <taxon>Neopterygii</taxon>
        <taxon>Teleostei</taxon>
        <taxon>Neoteleostei</taxon>
        <taxon>Acanthomorphata</taxon>
        <taxon>Ovalentaria</taxon>
        <taxon>Atherinomorphae</taxon>
        <taxon>Cyprinodontiformes</taxon>
        <taxon>Poeciliidae</taxon>
        <taxon>Poeciliinae</taxon>
        <taxon>Poecilia</taxon>
    </lineage>
</organism>
<dbReference type="STRING" id="48701.ENSPMEP00000019506"/>
<proteinExistence type="predicted"/>
<protein>
    <recommendedName>
        <fullName evidence="2">PiggyBac transposable element-derived protein domain-containing protein</fullName>
    </recommendedName>
</protein>
<keyword evidence="4" id="KW-1185">Reference proteome</keyword>
<evidence type="ECO:0000313" key="3">
    <source>
        <dbReference type="Ensembl" id="ENSPMEP00000019506.1"/>
    </source>
</evidence>
<feature type="domain" description="PiggyBac transposable element-derived protein" evidence="2">
    <location>
        <begin position="137"/>
        <end position="508"/>
    </location>
</feature>
<reference evidence="3" key="1">
    <citation type="submission" date="2025-08" db="UniProtKB">
        <authorList>
            <consortium name="Ensembl"/>
        </authorList>
    </citation>
    <scope>IDENTIFICATION</scope>
</reference>
<dbReference type="InterPro" id="IPR029526">
    <property type="entry name" value="PGBD"/>
</dbReference>
<accession>A0A3B3XWT2</accession>
<feature type="compositionally biased region" description="Acidic residues" evidence="1">
    <location>
        <begin position="39"/>
        <end position="50"/>
    </location>
</feature>